<dbReference type="PIRSF" id="PIRSF016020">
    <property type="entry name" value="PHexose_mutarotase"/>
    <property type="match status" value="1"/>
</dbReference>
<proteinExistence type="inferred from homology"/>
<keyword evidence="3 4" id="KW-0413">Isomerase</keyword>
<gene>
    <name evidence="6" type="ORF">BCM14_0605</name>
</gene>
<dbReference type="InterPro" id="IPR011013">
    <property type="entry name" value="Gal_mutarotase_sf_dom"/>
</dbReference>
<dbReference type="GO" id="GO:0005975">
    <property type="term" value="P:carbohydrate metabolic process"/>
    <property type="evidence" value="ECO:0007669"/>
    <property type="project" value="InterPro"/>
</dbReference>
<feature type="active site" evidence="5">
    <location>
        <position position="261"/>
    </location>
</feature>
<dbReference type="SUPFAM" id="SSF74650">
    <property type="entry name" value="Galactose mutarotase-like"/>
    <property type="match status" value="1"/>
</dbReference>
<evidence type="ECO:0000256" key="5">
    <source>
        <dbReference type="PIRSR" id="PIRSR016020-1"/>
    </source>
</evidence>
<organism evidence="6 7">
    <name type="scientific">Jezberella montanilacus</name>
    <dbReference type="NCBI Taxonomy" id="323426"/>
    <lineage>
        <taxon>Bacteria</taxon>
        <taxon>Pseudomonadati</taxon>
        <taxon>Pseudomonadota</taxon>
        <taxon>Betaproteobacteria</taxon>
        <taxon>Burkholderiales</taxon>
        <taxon>Alcaligenaceae</taxon>
        <taxon>Jezberella</taxon>
    </lineage>
</organism>
<protein>
    <recommendedName>
        <fullName evidence="4">Putative glucose-6-phosphate 1-epimerase</fullName>
        <ecNumber evidence="4">5.1.3.15</ecNumber>
    </recommendedName>
</protein>
<dbReference type="PANTHER" id="PTHR11122">
    <property type="entry name" value="APOSPORY-ASSOCIATED PROTEIN C-RELATED"/>
    <property type="match status" value="1"/>
</dbReference>
<comment type="similarity">
    <text evidence="2 4">Belongs to the glucose-6-phosphate 1-epimerase family.</text>
</comment>
<sequence length="289" mass="31680">MNPITLEHLANGITLVKVDNALATAIISLYGGQIIEWHPKAQATPVLWFNPKAVFESGTPIRAGVPICWPWFGPHATDPTANSHGYARLCQWTLTSVSATDNGATELVLTMSDDTSRQSGKGVRATLQQRITIGDSMAIDLTTTNTGDQDIMFTEALHAYFKISDIEQISITGLSGCDYSDTAAGRRRAKQSGEITFSDRLDRVYLNTSSECIVRDPGLERRIKITKTGSLSTVVWNPWLETATKIKDLGAEHWREMVCVESANALDNAVQLSPGQQHEISVTYIVETI</sequence>
<dbReference type="GO" id="GO:0047938">
    <property type="term" value="F:glucose-6-phosphate 1-epimerase activity"/>
    <property type="evidence" value="ECO:0007669"/>
    <property type="project" value="UniProtKB-UniRule"/>
</dbReference>
<keyword evidence="7" id="KW-1185">Reference proteome</keyword>
<evidence type="ECO:0000256" key="3">
    <source>
        <dbReference type="ARBA" id="ARBA00023235"/>
    </source>
</evidence>
<dbReference type="EMBL" id="PVTV01000011">
    <property type="protein sequence ID" value="PRY99163.1"/>
    <property type="molecule type" value="Genomic_DNA"/>
</dbReference>
<evidence type="ECO:0000256" key="4">
    <source>
        <dbReference type="PIRNR" id="PIRNR016020"/>
    </source>
</evidence>
<dbReference type="InterPro" id="IPR025532">
    <property type="entry name" value="G6P_1-epimerase"/>
</dbReference>
<dbReference type="Pfam" id="PF01263">
    <property type="entry name" value="Aldose_epim"/>
    <property type="match status" value="1"/>
</dbReference>
<dbReference type="InterPro" id="IPR008183">
    <property type="entry name" value="Aldose_1/G6P_1-epimerase"/>
</dbReference>
<dbReference type="Gene3D" id="2.70.98.10">
    <property type="match status" value="1"/>
</dbReference>
<comment type="caution">
    <text evidence="6">The sequence shown here is derived from an EMBL/GenBank/DDBJ whole genome shotgun (WGS) entry which is preliminary data.</text>
</comment>
<evidence type="ECO:0000313" key="7">
    <source>
        <dbReference type="Proteomes" id="UP000238308"/>
    </source>
</evidence>
<feature type="active site" evidence="5">
    <location>
        <position position="158"/>
    </location>
</feature>
<dbReference type="Proteomes" id="UP000238308">
    <property type="component" value="Unassembled WGS sequence"/>
</dbReference>
<name>A0A2T0XJP8_9BURK</name>
<evidence type="ECO:0000256" key="2">
    <source>
        <dbReference type="ARBA" id="ARBA00005866"/>
    </source>
</evidence>
<dbReference type="CDD" id="cd09020">
    <property type="entry name" value="D-hex-6-P-epi_like"/>
    <property type="match status" value="1"/>
</dbReference>
<dbReference type="PANTHER" id="PTHR11122:SF13">
    <property type="entry name" value="GLUCOSE-6-PHOSPHATE 1-EPIMERASE"/>
    <property type="match status" value="1"/>
</dbReference>
<dbReference type="EC" id="5.1.3.15" evidence="4"/>
<dbReference type="RefSeq" id="WP_106226495.1">
    <property type="nucleotide sequence ID" value="NZ_PVTV01000011.1"/>
</dbReference>
<accession>A0A2T0XJP8</accession>
<dbReference type="AlphaFoldDB" id="A0A2T0XJP8"/>
<dbReference type="GO" id="GO:0030246">
    <property type="term" value="F:carbohydrate binding"/>
    <property type="evidence" value="ECO:0007669"/>
    <property type="project" value="UniProtKB-UniRule"/>
</dbReference>
<dbReference type="InterPro" id="IPR014718">
    <property type="entry name" value="GH-type_carb-bd"/>
</dbReference>
<evidence type="ECO:0000256" key="1">
    <source>
        <dbReference type="ARBA" id="ARBA00001096"/>
    </source>
</evidence>
<reference evidence="6 7" key="1">
    <citation type="submission" date="2018-03" db="EMBL/GenBank/DDBJ databases">
        <title>Genomic Encyclopedia of Type Strains, Phase III (KMG-III): the genomes of soil and plant-associated and newly described type strains.</title>
        <authorList>
            <person name="Whitman W."/>
        </authorList>
    </citation>
    <scope>NUCLEOTIDE SEQUENCE [LARGE SCALE GENOMIC DNA]</scope>
    <source>
        <strain evidence="6 7">MWH-P2sevCIIIb</strain>
    </source>
</reference>
<evidence type="ECO:0000313" key="6">
    <source>
        <dbReference type="EMBL" id="PRY99163.1"/>
    </source>
</evidence>
<dbReference type="OrthoDB" id="9790727at2"/>
<comment type="catalytic activity">
    <reaction evidence="1">
        <text>alpha-D-glucose 6-phosphate = beta-D-glucose 6-phosphate</text>
        <dbReference type="Rhea" id="RHEA:16249"/>
        <dbReference type="ChEBI" id="CHEBI:58225"/>
        <dbReference type="ChEBI" id="CHEBI:58247"/>
        <dbReference type="EC" id="5.1.3.15"/>
    </reaction>
</comment>